<gene>
    <name evidence="2" type="ORF">E2C01_044058</name>
</gene>
<evidence type="ECO:0000313" key="3">
    <source>
        <dbReference type="Proteomes" id="UP000324222"/>
    </source>
</evidence>
<feature type="region of interest" description="Disordered" evidence="1">
    <location>
        <begin position="112"/>
        <end position="156"/>
    </location>
</feature>
<reference evidence="2 3" key="1">
    <citation type="submission" date="2019-05" db="EMBL/GenBank/DDBJ databases">
        <title>Another draft genome of Portunus trituberculatus and its Hox gene families provides insights of decapod evolution.</title>
        <authorList>
            <person name="Jeong J.-H."/>
            <person name="Song I."/>
            <person name="Kim S."/>
            <person name="Choi T."/>
            <person name="Kim D."/>
            <person name="Ryu S."/>
            <person name="Kim W."/>
        </authorList>
    </citation>
    <scope>NUCLEOTIDE SEQUENCE [LARGE SCALE GENOMIC DNA]</scope>
    <source>
        <tissue evidence="2">Muscle</tissue>
    </source>
</reference>
<evidence type="ECO:0000256" key="1">
    <source>
        <dbReference type="SAM" id="MobiDB-lite"/>
    </source>
</evidence>
<name>A0A5B7G191_PORTR</name>
<organism evidence="2 3">
    <name type="scientific">Portunus trituberculatus</name>
    <name type="common">Swimming crab</name>
    <name type="synonym">Neptunus trituberculatus</name>
    <dbReference type="NCBI Taxonomy" id="210409"/>
    <lineage>
        <taxon>Eukaryota</taxon>
        <taxon>Metazoa</taxon>
        <taxon>Ecdysozoa</taxon>
        <taxon>Arthropoda</taxon>
        <taxon>Crustacea</taxon>
        <taxon>Multicrustacea</taxon>
        <taxon>Malacostraca</taxon>
        <taxon>Eumalacostraca</taxon>
        <taxon>Eucarida</taxon>
        <taxon>Decapoda</taxon>
        <taxon>Pleocyemata</taxon>
        <taxon>Brachyura</taxon>
        <taxon>Eubrachyura</taxon>
        <taxon>Portunoidea</taxon>
        <taxon>Portunidae</taxon>
        <taxon>Portuninae</taxon>
        <taxon>Portunus</taxon>
    </lineage>
</organism>
<proteinExistence type="predicted"/>
<keyword evidence="3" id="KW-1185">Reference proteome</keyword>
<feature type="compositionally biased region" description="Low complexity" evidence="1">
    <location>
        <begin position="132"/>
        <end position="146"/>
    </location>
</feature>
<comment type="caution">
    <text evidence="2">The sequence shown here is derived from an EMBL/GenBank/DDBJ whole genome shotgun (WGS) entry which is preliminary data.</text>
</comment>
<feature type="compositionally biased region" description="Basic and acidic residues" evidence="1">
    <location>
        <begin position="112"/>
        <end position="122"/>
    </location>
</feature>
<dbReference type="OrthoDB" id="6380783at2759"/>
<evidence type="ECO:0000313" key="2">
    <source>
        <dbReference type="EMBL" id="MPC50234.1"/>
    </source>
</evidence>
<dbReference type="AlphaFoldDB" id="A0A5B7G191"/>
<sequence length="281" mass="31114">MEEMLGRESWEQTAERVQKLLADKMQHRDLTLERAHGVGQRVAQRPRPVVVRFFIMRKARKLKGTNIYVNDHLCSASQEKRRQQLPRLKQARSEGKIAFFRHTKLVIREREPVLDAHQRSSPEEPDLDMSDAAGAAAAAAANNTAGSTEADGINGRGTGMIQESRKMNLRSKKHFLAVDGGSSEDAGGAPLDAHRQYLGVTLNASLYLTPTTQQEIKKILDNLKCSAAGIDDIPPKLLKLTCSIIASTLSYIINLAFTQGIFPNSLKVAKVFPIFKKGDNK</sequence>
<dbReference type="Proteomes" id="UP000324222">
    <property type="component" value="Unassembled WGS sequence"/>
</dbReference>
<dbReference type="EMBL" id="VSRR010009367">
    <property type="protein sequence ID" value="MPC50234.1"/>
    <property type="molecule type" value="Genomic_DNA"/>
</dbReference>
<protein>
    <submittedName>
        <fullName evidence="2">Uncharacterized protein</fullName>
    </submittedName>
</protein>
<accession>A0A5B7G191</accession>